<dbReference type="RefSeq" id="WP_134529655.1">
    <property type="nucleotide sequence ID" value="NZ_SOHN01000011.1"/>
</dbReference>
<comment type="caution">
    <text evidence="2">The sequence shown here is derived from an EMBL/GenBank/DDBJ whole genome shotgun (WGS) entry which is preliminary data.</text>
</comment>
<dbReference type="Proteomes" id="UP000297626">
    <property type="component" value="Unassembled WGS sequence"/>
</dbReference>
<gene>
    <name evidence="2" type="ORF">E3T51_09745</name>
</gene>
<evidence type="ECO:0000256" key="1">
    <source>
        <dbReference type="SAM" id="Phobius"/>
    </source>
</evidence>
<evidence type="ECO:0000313" key="3">
    <source>
        <dbReference type="Proteomes" id="UP000297626"/>
    </source>
</evidence>
<keyword evidence="3" id="KW-1185">Reference proteome</keyword>
<keyword evidence="1" id="KW-0472">Membrane</keyword>
<keyword evidence="1" id="KW-0812">Transmembrane</keyword>
<accession>A0A4R9BQ10</accession>
<keyword evidence="1" id="KW-1133">Transmembrane helix</keyword>
<dbReference type="AlphaFoldDB" id="A0A4R9BQ10"/>
<feature type="transmembrane region" description="Helical" evidence="1">
    <location>
        <begin position="24"/>
        <end position="46"/>
    </location>
</feature>
<reference evidence="2 3" key="1">
    <citation type="submission" date="2019-03" db="EMBL/GenBank/DDBJ databases">
        <title>Genomics of glacier-inhabiting Cryobacterium strains.</title>
        <authorList>
            <person name="Liu Q."/>
            <person name="Xin Y.-H."/>
        </authorList>
    </citation>
    <scope>NUCLEOTIDE SEQUENCE [LARGE SCALE GENOMIC DNA]</scope>
    <source>
        <strain evidence="2 3">Sr54</strain>
    </source>
</reference>
<proteinExistence type="predicted"/>
<organism evidence="2 3">
    <name type="scientific">Cryobacterium serini</name>
    <dbReference type="NCBI Taxonomy" id="1259201"/>
    <lineage>
        <taxon>Bacteria</taxon>
        <taxon>Bacillati</taxon>
        <taxon>Actinomycetota</taxon>
        <taxon>Actinomycetes</taxon>
        <taxon>Micrococcales</taxon>
        <taxon>Microbacteriaceae</taxon>
        <taxon>Cryobacterium</taxon>
    </lineage>
</organism>
<evidence type="ECO:0000313" key="2">
    <source>
        <dbReference type="EMBL" id="TFD87749.1"/>
    </source>
</evidence>
<sequence length="596" mass="61320">MGGAVRRAWLWRTEQLAQKPERGAALLVVIGIGLVLLTLVATAMTFSVSGSLKATGDQNWNGAMAAAYAGVDEYESRLANDNTYYRFGNPAAAFSSGSTLIAPIEANPAFGAGATGGWASVAGGDGTASFRYEVDNSAYSSSGVLRIRSTGRVGTKTRSVVANLKQAGFIDFLYFTMYEIQDPAQSGVTNPSCADTYAWAGRPAPSGGWSVCSDVAFGGGDVVNGPVHSNDTIRVCDATFNGKVTTGNPGAVGANYLRRNSAGSNCGGQVFNGGLPTNSPVIAMPATNASLRGETRTDAGVAEPGCLYTGPTSIVLNSNGTMTIRSPWSRATRVVGEPATSGSMPAACGMPGTGTGALGSSGGATVPVLDANLLFVQSVPLLTADPNFRSATTWPTGQSAATCAAGNGIGFPRSNENVASIATSYGCRHGDAFIKGTLAGTMTVATDNFLYVTGNIIYADTAADVLGLVAQNALWIWNPVCTGWGCPGGGGALLPDNRRIDAAMLSLDHTVQVQNNDRGGSQGVLTINGSLAQKYRGIVRVTNSSGVNGYSKNYTYDPRFRYIAPPKYLSPVAATYGVSLLVEVTTAFTAAGALIP</sequence>
<name>A0A4R9BQ10_9MICO</name>
<dbReference type="EMBL" id="SOHN01000011">
    <property type="protein sequence ID" value="TFD87749.1"/>
    <property type="molecule type" value="Genomic_DNA"/>
</dbReference>
<protein>
    <submittedName>
        <fullName evidence="2">Uncharacterized protein</fullName>
    </submittedName>
</protein>